<dbReference type="SUPFAM" id="SSF51126">
    <property type="entry name" value="Pectin lyase-like"/>
    <property type="match status" value="1"/>
</dbReference>
<dbReference type="KEGG" id="mhor:MSHOH_1459"/>
<evidence type="ECO:0000259" key="1">
    <source>
        <dbReference type="Pfam" id="PF01522"/>
    </source>
</evidence>
<dbReference type="InterPro" id="IPR002509">
    <property type="entry name" value="NODB_dom"/>
</dbReference>
<name>A0A0E3SD35_9EURY</name>
<dbReference type="Proteomes" id="UP000033101">
    <property type="component" value="Chromosome"/>
</dbReference>
<dbReference type="SUPFAM" id="SSF88713">
    <property type="entry name" value="Glycoside hydrolase/deacetylase"/>
    <property type="match status" value="1"/>
</dbReference>
<keyword evidence="3" id="KW-1185">Reference proteome</keyword>
<dbReference type="HOGENOM" id="CLU_408064_0_0_2"/>
<dbReference type="Gene3D" id="2.160.20.10">
    <property type="entry name" value="Single-stranded right-handed beta-helix, Pectin lyase-like"/>
    <property type="match status" value="1"/>
</dbReference>
<dbReference type="EMBL" id="CP009516">
    <property type="protein sequence ID" value="AKB77942.1"/>
    <property type="molecule type" value="Genomic_DNA"/>
</dbReference>
<dbReference type="OrthoDB" id="105642at2157"/>
<dbReference type="STRING" id="1434110.MSHOH_1459"/>
<feature type="domain" description="NodB homology" evidence="1">
    <location>
        <begin position="371"/>
        <end position="451"/>
    </location>
</feature>
<evidence type="ECO:0000313" key="3">
    <source>
        <dbReference type="Proteomes" id="UP000033101"/>
    </source>
</evidence>
<dbReference type="PATRIC" id="fig|1434110.4.peg.1816"/>
<dbReference type="GeneID" id="24830659"/>
<reference evidence="2 3" key="1">
    <citation type="submission" date="2014-07" db="EMBL/GenBank/DDBJ databases">
        <title>Methanogenic archaea and the global carbon cycle.</title>
        <authorList>
            <person name="Henriksen J.R."/>
            <person name="Luke J."/>
            <person name="Reinhart S."/>
            <person name="Benedict M.N."/>
            <person name="Youngblut N.D."/>
            <person name="Metcalf M.E."/>
            <person name="Whitaker R.J."/>
            <person name="Metcalf W.W."/>
        </authorList>
    </citation>
    <scope>NUCLEOTIDE SEQUENCE [LARGE SCALE GENOMIC DNA]</scope>
    <source>
        <strain evidence="2 3">HB-1</strain>
    </source>
</reference>
<gene>
    <name evidence="2" type="ORF">MSHOH_1459</name>
</gene>
<organism evidence="2 3">
    <name type="scientific">Methanosarcina horonobensis HB-1 = JCM 15518</name>
    <dbReference type="NCBI Taxonomy" id="1434110"/>
    <lineage>
        <taxon>Archaea</taxon>
        <taxon>Methanobacteriati</taxon>
        <taxon>Methanobacteriota</taxon>
        <taxon>Stenosarchaea group</taxon>
        <taxon>Methanomicrobia</taxon>
        <taxon>Methanosarcinales</taxon>
        <taxon>Methanosarcinaceae</taxon>
        <taxon>Methanosarcina</taxon>
    </lineage>
</organism>
<sequence>MTGTHAGPIPAAQMDDVFSTVRNSNLSASHKITRSATIVIAGADCSAKSKIQADYVCDGVDDQEEIIAAIEALPATGTRTVKLMGSFVKSSFDPITVPSNTNIELDGSITLDVVADGAVMFAATDATGISITGGRLDGNATNQSPGYRTVILLTNVSNSRIDTYMTNVSVAADNAPATINGAYVKQVGRCYGNTIVNRKFPNILNVVPAYSPMNQNSEQLLLSNCDTGWQLGSNASYSTVEGTYLTNGKSLKMAYNSARSEFQFPEAVDFRRCILHVLVKFDEVPTGSTTLKATFMTDSITNRTGDEMRLTNNAIAGRWMHLTFHPGQPSAWYDTSGAFNEARVNRLGLQFLSTNGNAYVDRVWYTHNSMPIISFSFDDCWKEAWDTYGAVLRKYGLSGVWGFNPGMSIPSNFMSLADLRDAHDCGHEIINHTWNHRALSYNSAASCEDQAFAGQDFLVSNGFTDGARFLLLCYTGQMSTEGFDALRNHMYFPSTIQRINPIPELPYPYLFRYAPASVAAWQTAVDEVIKRGGWLIYYTHTPSMAGSPTVEDFELMVQYVVSKKLRVATFSEVIDVYSRVPVDYSKRFGSAKITAGQTSVNVTHGMPREPANVILSPTTSTAGKQYHVSAKTSTMFTISIDSTAGADISFDWLATL</sequence>
<dbReference type="AlphaFoldDB" id="A0A0E3SD35"/>
<evidence type="ECO:0000313" key="2">
    <source>
        <dbReference type="EMBL" id="AKB77942.1"/>
    </source>
</evidence>
<dbReference type="Gene3D" id="3.20.20.370">
    <property type="entry name" value="Glycoside hydrolase/deacetylase"/>
    <property type="match status" value="1"/>
</dbReference>
<proteinExistence type="predicted"/>
<dbReference type="InterPro" id="IPR011050">
    <property type="entry name" value="Pectin_lyase_fold/virulence"/>
</dbReference>
<dbReference type="InterPro" id="IPR011330">
    <property type="entry name" value="Glyco_hydro/deAcase_b/a-brl"/>
</dbReference>
<dbReference type="RefSeq" id="WP_048138678.1">
    <property type="nucleotide sequence ID" value="NZ_BBCW01000013.1"/>
</dbReference>
<dbReference type="Pfam" id="PF01522">
    <property type="entry name" value="Polysacc_deac_1"/>
    <property type="match status" value="1"/>
</dbReference>
<dbReference type="GO" id="GO:0016810">
    <property type="term" value="F:hydrolase activity, acting on carbon-nitrogen (but not peptide) bonds"/>
    <property type="evidence" value="ECO:0007669"/>
    <property type="project" value="InterPro"/>
</dbReference>
<protein>
    <recommendedName>
        <fullName evidence="1">NodB homology domain-containing protein</fullName>
    </recommendedName>
</protein>
<dbReference type="GO" id="GO:0005975">
    <property type="term" value="P:carbohydrate metabolic process"/>
    <property type="evidence" value="ECO:0007669"/>
    <property type="project" value="InterPro"/>
</dbReference>
<dbReference type="InterPro" id="IPR012334">
    <property type="entry name" value="Pectin_lyas_fold"/>
</dbReference>
<accession>A0A0E3SD35</accession>